<dbReference type="InterPro" id="IPR036291">
    <property type="entry name" value="NAD(P)-bd_dom_sf"/>
</dbReference>
<dbReference type="SUPFAM" id="SSF116726">
    <property type="entry name" value="TrkA C-terminal domain-like"/>
    <property type="match status" value="1"/>
</dbReference>
<dbReference type="EMBL" id="QPJY01000001">
    <property type="protein sequence ID" value="RCX33543.1"/>
    <property type="molecule type" value="Genomic_DNA"/>
</dbReference>
<dbReference type="PROSITE" id="PS51201">
    <property type="entry name" value="RCK_N"/>
    <property type="match status" value="1"/>
</dbReference>
<dbReference type="Gene3D" id="3.30.70.1450">
    <property type="entry name" value="Regulator of K+ conductance, C-terminal domain"/>
    <property type="match status" value="1"/>
</dbReference>
<keyword evidence="10" id="KW-1185">Reference proteome</keyword>
<protein>
    <recommendedName>
        <fullName evidence="1">Trk system potassium uptake protein TrkA</fullName>
    </recommendedName>
</protein>
<proteinExistence type="predicted"/>
<keyword evidence="5" id="KW-0520">NAD</keyword>
<keyword evidence="4" id="KW-0630">Potassium</keyword>
<dbReference type="InterPro" id="IPR036721">
    <property type="entry name" value="RCK_C_sf"/>
</dbReference>
<dbReference type="RefSeq" id="WP_114278369.1">
    <property type="nucleotide sequence ID" value="NZ_QPJY01000001.1"/>
</dbReference>
<evidence type="ECO:0000259" key="7">
    <source>
        <dbReference type="PROSITE" id="PS51201"/>
    </source>
</evidence>
<dbReference type="OrthoDB" id="9805337at2"/>
<dbReference type="AlphaFoldDB" id="A0A369CIM1"/>
<dbReference type="PANTHER" id="PTHR43833">
    <property type="entry name" value="POTASSIUM CHANNEL PROTEIN 2-RELATED-RELATED"/>
    <property type="match status" value="1"/>
</dbReference>
<evidence type="ECO:0000313" key="9">
    <source>
        <dbReference type="EMBL" id="RCX33543.1"/>
    </source>
</evidence>
<evidence type="ECO:0000256" key="4">
    <source>
        <dbReference type="ARBA" id="ARBA00022958"/>
    </source>
</evidence>
<evidence type="ECO:0000256" key="1">
    <source>
        <dbReference type="ARBA" id="ARBA00017378"/>
    </source>
</evidence>
<gene>
    <name evidence="9" type="ORF">DFQ59_101848</name>
</gene>
<dbReference type="InterPro" id="IPR050721">
    <property type="entry name" value="Trk_Ktr_HKT_K-transport"/>
</dbReference>
<dbReference type="Proteomes" id="UP000252707">
    <property type="component" value="Unassembled WGS sequence"/>
</dbReference>
<dbReference type="SUPFAM" id="SSF51735">
    <property type="entry name" value="NAD(P)-binding Rossmann-fold domains"/>
    <property type="match status" value="1"/>
</dbReference>
<dbReference type="Pfam" id="PF02254">
    <property type="entry name" value="TrkA_N"/>
    <property type="match status" value="1"/>
</dbReference>
<evidence type="ECO:0000256" key="3">
    <source>
        <dbReference type="ARBA" id="ARBA00022538"/>
    </source>
</evidence>
<dbReference type="PROSITE" id="PS51202">
    <property type="entry name" value="RCK_C"/>
    <property type="match status" value="1"/>
</dbReference>
<reference evidence="9 10" key="1">
    <citation type="submission" date="2018-07" db="EMBL/GenBank/DDBJ databases">
        <title>Genomic Encyclopedia of Type Strains, Phase IV (KMG-IV): sequencing the most valuable type-strain genomes for metagenomic binning, comparative biology and taxonomic classification.</title>
        <authorList>
            <person name="Goeker M."/>
        </authorList>
    </citation>
    <scope>NUCLEOTIDE SEQUENCE [LARGE SCALE GENOMIC DNA]</scope>
    <source>
        <strain evidence="9 10">DSM 26407</strain>
    </source>
</reference>
<accession>A0A369CIM1</accession>
<dbReference type="PANTHER" id="PTHR43833:SF5">
    <property type="entry name" value="TRK SYSTEM POTASSIUM UPTAKE PROTEIN TRKA"/>
    <property type="match status" value="1"/>
</dbReference>
<comment type="caution">
    <text evidence="9">The sequence shown here is derived from an EMBL/GenBank/DDBJ whole genome shotgun (WGS) entry which is preliminary data.</text>
</comment>
<feature type="domain" description="RCK N-terminal" evidence="7">
    <location>
        <begin position="1"/>
        <end position="117"/>
    </location>
</feature>
<evidence type="ECO:0000256" key="5">
    <source>
        <dbReference type="ARBA" id="ARBA00023027"/>
    </source>
</evidence>
<evidence type="ECO:0000256" key="6">
    <source>
        <dbReference type="ARBA" id="ARBA00023065"/>
    </source>
</evidence>
<feature type="domain" description="RCK C-terminal" evidence="8">
    <location>
        <begin position="133"/>
        <end position="215"/>
    </location>
</feature>
<name>A0A369CIM1_9GAMM</name>
<dbReference type="PRINTS" id="PR00335">
    <property type="entry name" value="KUPTAKETRKA"/>
</dbReference>
<evidence type="ECO:0000259" key="8">
    <source>
        <dbReference type="PROSITE" id="PS51202"/>
    </source>
</evidence>
<dbReference type="InterPro" id="IPR006037">
    <property type="entry name" value="RCK_C"/>
</dbReference>
<evidence type="ECO:0000256" key="2">
    <source>
        <dbReference type="ARBA" id="ARBA00022448"/>
    </source>
</evidence>
<dbReference type="GO" id="GO:0005886">
    <property type="term" value="C:plasma membrane"/>
    <property type="evidence" value="ECO:0007669"/>
    <property type="project" value="InterPro"/>
</dbReference>
<dbReference type="Gene3D" id="3.40.50.720">
    <property type="entry name" value="NAD(P)-binding Rossmann-like Domain"/>
    <property type="match status" value="1"/>
</dbReference>
<sequence length="229" mass="25077">MRVVFIGASSLAVKTAQLLIRRGHEVVIVERDKEVIDDLSGQLDCAFVHGDGSKPAILREVGPSQTDILYCLTGRDQSNIIASLVGRSLGFERVVTKIEDEAYEHICIELGLEDTIIPARTIGRYLADMAEGQDILELSAMIRYDARVVSVVVHEKDAVTVAELDLPATARAVCLYREEKLILPDGGTKLAKDDELILLTRRTEVNNLVERFRIPPPENDEGGSSPAGA</sequence>
<keyword evidence="6" id="KW-0406">Ion transport</keyword>
<keyword evidence="3" id="KW-0633">Potassium transport</keyword>
<dbReference type="Pfam" id="PF02080">
    <property type="entry name" value="TrkA_C"/>
    <property type="match status" value="1"/>
</dbReference>
<dbReference type="InterPro" id="IPR003148">
    <property type="entry name" value="RCK_N"/>
</dbReference>
<evidence type="ECO:0000313" key="10">
    <source>
        <dbReference type="Proteomes" id="UP000252707"/>
    </source>
</evidence>
<dbReference type="InterPro" id="IPR006036">
    <property type="entry name" value="K_uptake_TrkA"/>
</dbReference>
<keyword evidence="2" id="KW-0813">Transport</keyword>
<dbReference type="GO" id="GO:0015079">
    <property type="term" value="F:potassium ion transmembrane transporter activity"/>
    <property type="evidence" value="ECO:0007669"/>
    <property type="project" value="InterPro"/>
</dbReference>
<organism evidence="9 10">
    <name type="scientific">Thioalbus denitrificans</name>
    <dbReference type="NCBI Taxonomy" id="547122"/>
    <lineage>
        <taxon>Bacteria</taxon>
        <taxon>Pseudomonadati</taxon>
        <taxon>Pseudomonadota</taxon>
        <taxon>Gammaproteobacteria</taxon>
        <taxon>Chromatiales</taxon>
        <taxon>Ectothiorhodospiraceae</taxon>
        <taxon>Thioalbus</taxon>
    </lineage>
</organism>